<name>F2L4N9_THEU7</name>
<dbReference type="OrthoDB" id="381589at2157"/>
<proteinExistence type="predicted"/>
<dbReference type="Proteomes" id="UP000008138">
    <property type="component" value="Chromosome"/>
</dbReference>
<organism evidence="1 2">
    <name type="scientific">Thermoproteus uzoniensis (strain 768-20)</name>
    <dbReference type="NCBI Taxonomy" id="999630"/>
    <lineage>
        <taxon>Archaea</taxon>
        <taxon>Thermoproteota</taxon>
        <taxon>Thermoprotei</taxon>
        <taxon>Thermoproteales</taxon>
        <taxon>Thermoproteaceae</taxon>
        <taxon>Thermoproteus</taxon>
    </lineage>
</organism>
<dbReference type="AlphaFoldDB" id="F2L4N9"/>
<dbReference type="GeneID" id="10360266"/>
<evidence type="ECO:0000313" key="2">
    <source>
        <dbReference type="Proteomes" id="UP000008138"/>
    </source>
</evidence>
<dbReference type="STRING" id="999630.TUZN_0727"/>
<dbReference type="HOGENOM" id="CLU_2140338_0_0_2"/>
<dbReference type="eggNOG" id="arCOG05505">
    <property type="taxonomic scope" value="Archaea"/>
</dbReference>
<dbReference type="RefSeq" id="WP_013679553.1">
    <property type="nucleotide sequence ID" value="NC_015315.1"/>
</dbReference>
<dbReference type="KEGG" id="tuz:TUZN_0727"/>
<dbReference type="EMBL" id="CP002590">
    <property type="protein sequence ID" value="AEA12217.1"/>
    <property type="molecule type" value="Genomic_DNA"/>
</dbReference>
<keyword evidence="2" id="KW-1185">Reference proteome</keyword>
<accession>F2L4N9</accession>
<sequence length="117" mass="13120">MADLAPEDILQDVLRELIEIRRGMASLSKQLAETAARIEARQPPQPPPAPPNVEIAVSKIQEAAERVDAVLQKAVEELAYQREILLEELRKRDALCEALLERIALLQGYLEKIQSGR</sequence>
<gene>
    <name evidence="1" type="ordered locus">TUZN_0727</name>
</gene>
<reference key="2">
    <citation type="submission" date="2011-03" db="EMBL/GenBank/DDBJ databases">
        <title>Complete genome sequence of the thermoacidophilic crenarchaeon Thermoproteus uzoniensis 768-20.</title>
        <authorList>
            <person name="Mardanov A.V."/>
            <person name="Gumerov V.M."/>
            <person name="Beletsky A.V."/>
            <person name="Prokofeva M.I."/>
            <person name="Bonch-Osmolovskaya E.A."/>
            <person name="Ravin N.V."/>
            <person name="Skryabin K.G."/>
        </authorList>
    </citation>
    <scope>NUCLEOTIDE SEQUENCE</scope>
    <source>
        <strain>768-20</strain>
    </source>
</reference>
<protein>
    <submittedName>
        <fullName evidence="1">Uncharacterized protein</fullName>
    </submittedName>
</protein>
<evidence type="ECO:0000313" key="1">
    <source>
        <dbReference type="EMBL" id="AEA12217.1"/>
    </source>
</evidence>
<reference evidence="1 2" key="1">
    <citation type="journal article" date="2011" name="J. Bacteriol.">
        <title>Complete genome sequence of the thermoacidophilic crenarchaeon Thermoproteus uzoniensis 768-20.</title>
        <authorList>
            <person name="Mardanov A.V."/>
            <person name="Gumerov V.M."/>
            <person name="Beletsky A.V."/>
            <person name="Prokofeva M.I."/>
            <person name="Bonch-Osmolovskaya E.A."/>
            <person name="Ravin N.V."/>
            <person name="Skryabin K.G."/>
        </authorList>
    </citation>
    <scope>NUCLEOTIDE SEQUENCE [LARGE SCALE GENOMIC DNA]</scope>
    <source>
        <strain evidence="1 2">768-20</strain>
    </source>
</reference>